<proteinExistence type="predicted"/>
<dbReference type="AlphaFoldDB" id="A0A7W7RPE7"/>
<organism evidence="1 2">
    <name type="scientific">Lipingzhangella halophila</name>
    <dbReference type="NCBI Taxonomy" id="1783352"/>
    <lineage>
        <taxon>Bacteria</taxon>
        <taxon>Bacillati</taxon>
        <taxon>Actinomycetota</taxon>
        <taxon>Actinomycetes</taxon>
        <taxon>Streptosporangiales</taxon>
        <taxon>Nocardiopsidaceae</taxon>
        <taxon>Lipingzhangella</taxon>
    </lineage>
</organism>
<evidence type="ECO:0000313" key="2">
    <source>
        <dbReference type="Proteomes" id="UP000523007"/>
    </source>
</evidence>
<dbReference type="Proteomes" id="UP000523007">
    <property type="component" value="Unassembled WGS sequence"/>
</dbReference>
<reference evidence="1 2" key="1">
    <citation type="submission" date="2020-08" db="EMBL/GenBank/DDBJ databases">
        <title>Sequencing the genomes of 1000 actinobacteria strains.</title>
        <authorList>
            <person name="Klenk H.-P."/>
        </authorList>
    </citation>
    <scope>NUCLEOTIDE SEQUENCE [LARGE SCALE GENOMIC DNA]</scope>
    <source>
        <strain evidence="1 2">DSM 102030</strain>
    </source>
</reference>
<dbReference type="EMBL" id="JACHJT010000003">
    <property type="protein sequence ID" value="MBB4935691.1"/>
    <property type="molecule type" value="Genomic_DNA"/>
</dbReference>
<evidence type="ECO:0000313" key="1">
    <source>
        <dbReference type="EMBL" id="MBB4935691.1"/>
    </source>
</evidence>
<gene>
    <name evidence="1" type="ORF">F4561_006600</name>
</gene>
<keyword evidence="2" id="KW-1185">Reference proteome</keyword>
<dbReference type="RefSeq" id="WP_184585460.1">
    <property type="nucleotide sequence ID" value="NZ_JACHJT010000003.1"/>
</dbReference>
<comment type="caution">
    <text evidence="1">The sequence shown here is derived from an EMBL/GenBank/DDBJ whole genome shotgun (WGS) entry which is preliminary data.</text>
</comment>
<sequence>MSQHTGPDYPDLSLSAPDVYIALVAILDVRDPEILRQRAAHVRGVLRFLTEFPRVTDATMRALWRAADYYPDTTAEEVSA</sequence>
<accession>A0A7W7RPE7</accession>
<protein>
    <submittedName>
        <fullName evidence="1">Uncharacterized protein</fullName>
    </submittedName>
</protein>
<name>A0A7W7RPE7_9ACTN</name>